<reference evidence="2 3" key="1">
    <citation type="submission" date="2018-11" db="EMBL/GenBank/DDBJ databases">
        <authorList>
            <consortium name="Pathogen Informatics"/>
        </authorList>
    </citation>
    <scope>NUCLEOTIDE SEQUENCE [LARGE SCALE GENOMIC DNA]</scope>
</reference>
<dbReference type="InterPro" id="IPR012338">
    <property type="entry name" value="Beta-lactam/transpept-like"/>
</dbReference>
<dbReference type="AlphaFoldDB" id="A0A3P7MYE4"/>
<dbReference type="EMBL" id="UYRV01107533">
    <property type="protein sequence ID" value="VDN23511.1"/>
    <property type="molecule type" value="Genomic_DNA"/>
</dbReference>
<evidence type="ECO:0000313" key="3">
    <source>
        <dbReference type="Proteomes" id="UP000271889"/>
    </source>
</evidence>
<proteinExistence type="predicted"/>
<evidence type="ECO:0000259" key="1">
    <source>
        <dbReference type="Pfam" id="PF00144"/>
    </source>
</evidence>
<dbReference type="OrthoDB" id="5946976at2759"/>
<feature type="domain" description="Beta-lactamase-related" evidence="1">
    <location>
        <begin position="5"/>
        <end position="173"/>
    </location>
</feature>
<protein>
    <recommendedName>
        <fullName evidence="1">Beta-lactamase-related domain-containing protein</fullName>
    </recommendedName>
</protein>
<dbReference type="Proteomes" id="UP000271889">
    <property type="component" value="Unassembled WGS sequence"/>
</dbReference>
<organism evidence="2 3">
    <name type="scientific">Cylicostephanus goldi</name>
    <name type="common">Nematode worm</name>
    <dbReference type="NCBI Taxonomy" id="71465"/>
    <lineage>
        <taxon>Eukaryota</taxon>
        <taxon>Metazoa</taxon>
        <taxon>Ecdysozoa</taxon>
        <taxon>Nematoda</taxon>
        <taxon>Chromadorea</taxon>
        <taxon>Rhabditida</taxon>
        <taxon>Rhabditina</taxon>
        <taxon>Rhabditomorpha</taxon>
        <taxon>Strongyloidea</taxon>
        <taxon>Strongylidae</taxon>
        <taxon>Cylicostephanus</taxon>
    </lineage>
</organism>
<keyword evidence="3" id="KW-1185">Reference proteome</keyword>
<dbReference type="SUPFAM" id="SSF56601">
    <property type="entry name" value="beta-lactamase/transpeptidase-like"/>
    <property type="match status" value="1"/>
</dbReference>
<sequence length="181" mass="20861">MVLDHNLMREVLENEAPKFPPGTTSGYHALSYGWLVDQLIRHTDEKKRGIGQFFREEIAEPYGIDFHIGLNPSEEYRVAHTSPIKISVILKEIFHDYHVAVFLLRYFLTNEVTQRISSKLQHKLSMQDTPMKRTNNPSWLLANETAMNNPEHHAMEQAAALGIGNARSLAKMFNLVRMILY</sequence>
<dbReference type="Pfam" id="PF00144">
    <property type="entry name" value="Beta-lactamase"/>
    <property type="match status" value="1"/>
</dbReference>
<name>A0A3P7MYE4_CYLGO</name>
<dbReference type="InterPro" id="IPR052907">
    <property type="entry name" value="Beta-lactamase/esterase"/>
</dbReference>
<accession>A0A3P7MYE4</accession>
<gene>
    <name evidence="2" type="ORF">CGOC_LOCUS9602</name>
</gene>
<dbReference type="PANTHER" id="PTHR43319">
    <property type="entry name" value="BETA-LACTAMASE-RELATED"/>
    <property type="match status" value="1"/>
</dbReference>
<dbReference type="InterPro" id="IPR001466">
    <property type="entry name" value="Beta-lactam-related"/>
</dbReference>
<dbReference type="PANTHER" id="PTHR43319:SF2">
    <property type="entry name" value="BETA-LACTAMASE-RELATED DOMAIN-CONTAINING PROTEIN"/>
    <property type="match status" value="1"/>
</dbReference>
<dbReference type="Gene3D" id="3.40.710.10">
    <property type="entry name" value="DD-peptidase/beta-lactamase superfamily"/>
    <property type="match status" value="1"/>
</dbReference>
<evidence type="ECO:0000313" key="2">
    <source>
        <dbReference type="EMBL" id="VDN23511.1"/>
    </source>
</evidence>